<organism evidence="2 3">
    <name type="scientific">Batillaria attramentaria</name>
    <dbReference type="NCBI Taxonomy" id="370345"/>
    <lineage>
        <taxon>Eukaryota</taxon>
        <taxon>Metazoa</taxon>
        <taxon>Spiralia</taxon>
        <taxon>Lophotrochozoa</taxon>
        <taxon>Mollusca</taxon>
        <taxon>Gastropoda</taxon>
        <taxon>Caenogastropoda</taxon>
        <taxon>Sorbeoconcha</taxon>
        <taxon>Cerithioidea</taxon>
        <taxon>Batillariidae</taxon>
        <taxon>Batillaria</taxon>
    </lineage>
</organism>
<keyword evidence="3" id="KW-1185">Reference proteome</keyword>
<gene>
    <name evidence="2" type="ORF">BaRGS_00007729</name>
</gene>
<dbReference type="EMBL" id="JACVVK020000034">
    <property type="protein sequence ID" value="KAK7500849.1"/>
    <property type="molecule type" value="Genomic_DNA"/>
</dbReference>
<evidence type="ECO:0000313" key="2">
    <source>
        <dbReference type="EMBL" id="KAK7500849.1"/>
    </source>
</evidence>
<evidence type="ECO:0000313" key="3">
    <source>
        <dbReference type="Proteomes" id="UP001519460"/>
    </source>
</evidence>
<comment type="caution">
    <text evidence="2">The sequence shown here is derived from an EMBL/GenBank/DDBJ whole genome shotgun (WGS) entry which is preliminary data.</text>
</comment>
<feature type="compositionally biased region" description="Polar residues" evidence="1">
    <location>
        <begin position="37"/>
        <end position="49"/>
    </location>
</feature>
<reference evidence="2 3" key="1">
    <citation type="journal article" date="2023" name="Sci. Data">
        <title>Genome assembly of the Korean intertidal mud-creeper Batillaria attramentaria.</title>
        <authorList>
            <person name="Patra A.K."/>
            <person name="Ho P.T."/>
            <person name="Jun S."/>
            <person name="Lee S.J."/>
            <person name="Kim Y."/>
            <person name="Won Y.J."/>
        </authorList>
    </citation>
    <scope>NUCLEOTIDE SEQUENCE [LARGE SCALE GENOMIC DNA]</scope>
    <source>
        <strain evidence="2">Wonlab-2016</strain>
    </source>
</reference>
<feature type="compositionally biased region" description="Polar residues" evidence="1">
    <location>
        <begin position="63"/>
        <end position="72"/>
    </location>
</feature>
<sequence>MWGANIQLHPRCHVMKYGSSTAHKVCEAHNVGVETTLSHSEASTASQGGSRPHDPSGSKRQHNLIQGPTQYQNAVHRVSLSVRPNSSSWVL</sequence>
<name>A0ABD0LN32_9CAEN</name>
<dbReference type="AlphaFoldDB" id="A0ABD0LN32"/>
<dbReference type="Proteomes" id="UP001519460">
    <property type="component" value="Unassembled WGS sequence"/>
</dbReference>
<protein>
    <submittedName>
        <fullName evidence="2">Uncharacterized protein</fullName>
    </submittedName>
</protein>
<evidence type="ECO:0000256" key="1">
    <source>
        <dbReference type="SAM" id="MobiDB-lite"/>
    </source>
</evidence>
<accession>A0ABD0LN32</accession>
<feature type="region of interest" description="Disordered" evidence="1">
    <location>
        <begin position="37"/>
        <end position="72"/>
    </location>
</feature>
<proteinExistence type="predicted"/>